<evidence type="ECO:0000256" key="1">
    <source>
        <dbReference type="ARBA" id="ARBA00000707"/>
    </source>
</evidence>
<dbReference type="InterPro" id="IPR036959">
    <property type="entry name" value="Peptidase_C12_UCH_sf"/>
</dbReference>
<evidence type="ECO:0000259" key="10">
    <source>
        <dbReference type="PROSITE" id="PS52048"/>
    </source>
</evidence>
<keyword evidence="5 8" id="KW-0833">Ubl conjugation pathway</keyword>
<dbReference type="PANTHER" id="PTHR10589:SF16">
    <property type="entry name" value="UBIQUITIN CARBOXYL-TERMINAL HYDROLASE ISOZYME L5"/>
    <property type="match status" value="1"/>
</dbReference>
<reference evidence="11" key="1">
    <citation type="submission" date="2020-12" db="EMBL/GenBank/DDBJ databases">
        <title>Metabolic potential, ecology and presence of endohyphal bacteria is reflected in genomic diversity of Mucoromycotina.</title>
        <authorList>
            <person name="Muszewska A."/>
            <person name="Okrasinska A."/>
            <person name="Steczkiewicz K."/>
            <person name="Drgas O."/>
            <person name="Orlowska M."/>
            <person name="Perlinska-Lenart U."/>
            <person name="Aleksandrzak-Piekarczyk T."/>
            <person name="Szatraj K."/>
            <person name="Zielenkiewicz U."/>
            <person name="Pilsyk S."/>
            <person name="Malc E."/>
            <person name="Mieczkowski P."/>
            <person name="Kruszewska J.S."/>
            <person name="Biernat P."/>
            <person name="Pawlowska J."/>
        </authorList>
    </citation>
    <scope>NUCLEOTIDE SEQUENCE</scope>
    <source>
        <strain evidence="11">CBS 226.32</strain>
    </source>
</reference>
<feature type="site" description="Transition state stabilizer" evidence="8">
    <location>
        <position position="62"/>
    </location>
</feature>
<dbReference type="GO" id="GO:0016579">
    <property type="term" value="P:protein deubiquitination"/>
    <property type="evidence" value="ECO:0007669"/>
    <property type="project" value="TreeGrafter"/>
</dbReference>
<feature type="compositionally biased region" description="Basic and acidic residues" evidence="9">
    <location>
        <begin position="412"/>
        <end position="431"/>
    </location>
</feature>
<dbReference type="SUPFAM" id="SSF54001">
    <property type="entry name" value="Cysteine proteinases"/>
    <property type="match status" value="1"/>
</dbReference>
<feature type="domain" description="UCH catalytic" evidence="10">
    <location>
        <begin position="1"/>
        <end position="214"/>
    </location>
</feature>
<keyword evidence="6 8" id="KW-0378">Hydrolase</keyword>
<dbReference type="GO" id="GO:0005737">
    <property type="term" value="C:cytoplasm"/>
    <property type="evidence" value="ECO:0007669"/>
    <property type="project" value="TreeGrafter"/>
</dbReference>
<organism evidence="11 12">
    <name type="scientific">Mucor plumbeus</name>
    <dbReference type="NCBI Taxonomy" id="97098"/>
    <lineage>
        <taxon>Eukaryota</taxon>
        <taxon>Fungi</taxon>
        <taxon>Fungi incertae sedis</taxon>
        <taxon>Mucoromycota</taxon>
        <taxon>Mucoromycotina</taxon>
        <taxon>Mucoromycetes</taxon>
        <taxon>Mucorales</taxon>
        <taxon>Mucorineae</taxon>
        <taxon>Mucoraceae</taxon>
        <taxon>Mucor</taxon>
    </lineage>
</organism>
<feature type="compositionally biased region" description="Pro residues" evidence="9">
    <location>
        <begin position="554"/>
        <end position="570"/>
    </location>
</feature>
<evidence type="ECO:0000256" key="9">
    <source>
        <dbReference type="SAM" id="MobiDB-lite"/>
    </source>
</evidence>
<dbReference type="Pfam" id="PF01088">
    <property type="entry name" value="Peptidase_C12"/>
    <property type="match status" value="1"/>
</dbReference>
<dbReference type="EMBL" id="JAEPRC010000521">
    <property type="protein sequence ID" value="KAG2195538.1"/>
    <property type="molecule type" value="Genomic_DNA"/>
</dbReference>
<dbReference type="GO" id="GO:0004843">
    <property type="term" value="F:cysteine-type deubiquitinase activity"/>
    <property type="evidence" value="ECO:0007669"/>
    <property type="project" value="UniProtKB-UniRule"/>
</dbReference>
<evidence type="ECO:0000313" key="12">
    <source>
        <dbReference type="Proteomes" id="UP000650833"/>
    </source>
</evidence>
<feature type="region of interest" description="Disordered" evidence="9">
    <location>
        <begin position="349"/>
        <end position="431"/>
    </location>
</feature>
<evidence type="ECO:0000256" key="5">
    <source>
        <dbReference type="ARBA" id="ARBA00022786"/>
    </source>
</evidence>
<comment type="similarity">
    <text evidence="2 8">Belongs to the peptidase C12 family.</text>
</comment>
<keyword evidence="7 8" id="KW-0788">Thiol protease</keyword>
<evidence type="ECO:0000256" key="2">
    <source>
        <dbReference type="ARBA" id="ARBA00009326"/>
    </source>
</evidence>
<feature type="compositionally biased region" description="Low complexity" evidence="9">
    <location>
        <begin position="461"/>
        <end position="471"/>
    </location>
</feature>
<dbReference type="PANTHER" id="PTHR10589">
    <property type="entry name" value="UBIQUITIN CARBOXYL-TERMINAL HYDROLASE"/>
    <property type="match status" value="1"/>
</dbReference>
<dbReference type="EC" id="3.4.19.12" evidence="3 8"/>
<dbReference type="AlphaFoldDB" id="A0A8H7QPW5"/>
<evidence type="ECO:0000256" key="4">
    <source>
        <dbReference type="ARBA" id="ARBA00022670"/>
    </source>
</evidence>
<evidence type="ECO:0000256" key="7">
    <source>
        <dbReference type="ARBA" id="ARBA00022807"/>
    </source>
</evidence>
<evidence type="ECO:0000256" key="8">
    <source>
        <dbReference type="PROSITE-ProRule" id="PRU01393"/>
    </source>
</evidence>
<feature type="compositionally biased region" description="Low complexity" evidence="9">
    <location>
        <begin position="543"/>
        <end position="553"/>
    </location>
</feature>
<comment type="catalytic activity">
    <reaction evidence="1 8">
        <text>Thiol-dependent hydrolysis of ester, thioester, amide, peptide and isopeptide bonds formed by the C-terminal Gly of ubiquitin (a 76-residue protein attached to proteins as an intracellular targeting signal).</text>
        <dbReference type="EC" id="3.4.19.12"/>
    </reaction>
</comment>
<feature type="region of interest" description="Disordered" evidence="9">
    <location>
        <begin position="447"/>
        <end position="471"/>
    </location>
</feature>
<feature type="active site" description="Nucleophile" evidence="8">
    <location>
        <position position="68"/>
    </location>
</feature>
<feature type="site" description="Important for enzyme activity" evidence="8">
    <location>
        <position position="168"/>
    </location>
</feature>
<dbReference type="Gene3D" id="3.40.532.10">
    <property type="entry name" value="Peptidase C12, ubiquitin carboxyl-terminal hydrolase"/>
    <property type="match status" value="1"/>
</dbReference>
<keyword evidence="4 8" id="KW-0645">Protease</keyword>
<dbReference type="Proteomes" id="UP000650833">
    <property type="component" value="Unassembled WGS sequence"/>
</dbReference>
<evidence type="ECO:0000313" key="11">
    <source>
        <dbReference type="EMBL" id="KAG2195538.1"/>
    </source>
</evidence>
<evidence type="ECO:0000256" key="3">
    <source>
        <dbReference type="ARBA" id="ARBA00012759"/>
    </source>
</evidence>
<dbReference type="InterPro" id="IPR038765">
    <property type="entry name" value="Papain-like_cys_pep_sf"/>
</dbReference>
<comment type="caution">
    <text evidence="11">The sequence shown here is derived from an EMBL/GenBank/DDBJ whole genome shotgun (WGS) entry which is preliminary data.</text>
</comment>
<dbReference type="GO" id="GO:0006511">
    <property type="term" value="P:ubiquitin-dependent protein catabolic process"/>
    <property type="evidence" value="ECO:0007669"/>
    <property type="project" value="UniProtKB-UniRule"/>
</dbReference>
<sequence>MIQQYGVQDTKVQELFSIDFEEFQDPSSVYGLMFISRYVEEDLPNHFDKIDPISENIVFTAQVVTNVCGTLALLAVLLNANIDKGDILSNFLQFTEGFSPVNRGLCLGGCKEIRDIHDAYARNANHIAEHAMDESLDTIDDDNFEYIDSEDFHYITYIYKLGHVWELDGLKGQPVKLQECTHEDWLTTVKPFIEKRMHSTAQNELTFSLMAVTKDSYRTMLAQKTVYDYCIELATEAIKKKLATSTLKRRKKKLNDFIQDKNMPHYATMIDIWDTLCQDIDLAQTKLDAFEKLVNPFKRQVELLTAEKEAAKASVVRQKWDYFPFLQMVFSKSFYNDILFDPSKPIKRKPTRVASKEKQVEQVKTANPKSTKRAIKDKSIADPSKSKKPKTSKKAAKEKLLIDPLSPVTPETAKKTPKEKPEGEKKPYIKKHDDEFVEAKPKRIYKKRKATVPDQDSTIDPTANANANMNPNTNQYQYPNLYPNPNHGSTPNFVSNSNFDSNPNLYYNSNFDPNFIPDFISKSSSPLPTLAPKPSTTHTQMSPYTTKPTTPTTPTTPTPPPSLPLVPTSPPTTYMDTSN</sequence>
<feature type="region of interest" description="Disordered" evidence="9">
    <location>
        <begin position="526"/>
        <end position="579"/>
    </location>
</feature>
<protein>
    <recommendedName>
        <fullName evidence="3 8">ubiquitinyl hydrolase 1</fullName>
        <ecNumber evidence="3 8">3.4.19.12</ecNumber>
    </recommendedName>
</protein>
<name>A0A8H7QPW5_9FUNG</name>
<keyword evidence="12" id="KW-1185">Reference proteome</keyword>
<dbReference type="PROSITE" id="PS52048">
    <property type="entry name" value="UCH_DOMAIN"/>
    <property type="match status" value="1"/>
</dbReference>
<gene>
    <name evidence="11" type="ORF">INT46_007238</name>
</gene>
<evidence type="ECO:0000256" key="6">
    <source>
        <dbReference type="ARBA" id="ARBA00022801"/>
    </source>
</evidence>
<feature type="active site" description="Proton donor" evidence="8">
    <location>
        <position position="153"/>
    </location>
</feature>
<dbReference type="InterPro" id="IPR001578">
    <property type="entry name" value="Peptidase_C12_UCH"/>
</dbReference>
<proteinExistence type="inferred from homology"/>
<dbReference type="OrthoDB" id="1924260at2759"/>
<accession>A0A8H7QPW5</accession>